<evidence type="ECO:0000256" key="2">
    <source>
        <dbReference type="ARBA" id="ARBA00022840"/>
    </source>
</evidence>
<dbReference type="SUPFAM" id="SSF52540">
    <property type="entry name" value="P-loop containing nucleoside triphosphate hydrolases"/>
    <property type="match status" value="1"/>
</dbReference>
<dbReference type="PANTHER" id="PTHR20953:SF3">
    <property type="entry name" value="P-LOOP CONTAINING NUCLEOSIDE TRIPHOSPHATE HYDROLASES SUPERFAMILY PROTEIN"/>
    <property type="match status" value="1"/>
</dbReference>
<proteinExistence type="predicted"/>
<sequence length="330" mass="35962">MWQQVLHVCPPDIRGRLEGIDPIYLRRIEEVRLRLGQPVQITGFGFDRFLGKTEEVTSNPNKGLIVTEEHLARVIQAVTQASLYAVEDDLRKGFITMQGGHRVGVAGRAVLGAGGEIRSVRSINAVNIRVARERLGCAALLTRYAFDRDSGRPLSILLISPPQCGKTTLLRDLARLWSSGGIAPGVPAAKVTIVDERSELAGSVDGRPQFDIGPRTDLLDGCPKAEGMRIAIRSLSPGVIVTDEIGREDDVKAVLDATHAGVAVVTSVHAASVEQWRQRPAMDGLYRSKAFERYVLIGRDEGPGTIVRVEDEGQAVLYRRTSSSKRVDQG</sequence>
<dbReference type="PANTHER" id="PTHR20953">
    <property type="entry name" value="KINASE-RELATED"/>
    <property type="match status" value="1"/>
</dbReference>
<evidence type="ECO:0000256" key="1">
    <source>
        <dbReference type="ARBA" id="ARBA00022741"/>
    </source>
</evidence>
<feature type="domain" description="AAA+ ATPase" evidence="3">
    <location>
        <begin position="152"/>
        <end position="301"/>
    </location>
</feature>
<evidence type="ECO:0000313" key="4">
    <source>
        <dbReference type="EMBL" id="QSO49897.1"/>
    </source>
</evidence>
<dbReference type="Gene3D" id="3.40.50.300">
    <property type="entry name" value="P-loop containing nucleotide triphosphate hydrolases"/>
    <property type="match status" value="1"/>
</dbReference>
<dbReference type="InterPro" id="IPR027417">
    <property type="entry name" value="P-loop_NTPase"/>
</dbReference>
<dbReference type="AlphaFoldDB" id="A0A9X7W3P8"/>
<name>A0A9X7W3P8_9BACL</name>
<accession>A0A9X7W3P8</accession>
<evidence type="ECO:0000259" key="3">
    <source>
        <dbReference type="SMART" id="SM00382"/>
    </source>
</evidence>
<dbReference type="Proteomes" id="UP000663505">
    <property type="component" value="Chromosome"/>
</dbReference>
<reference evidence="4 5" key="1">
    <citation type="submission" date="2021-02" db="EMBL/GenBank/DDBJ databases">
        <title>Alicyclobacillus curvatus sp. nov. and Alicyclobacillus mengziensis sp. nov., two acidophilic bacteria isolated from acid mine drainage.</title>
        <authorList>
            <person name="Huang Y."/>
        </authorList>
    </citation>
    <scope>NUCLEOTIDE SEQUENCE [LARGE SCALE GENOMIC DNA]</scope>
    <source>
        <strain evidence="4 5">S30H14</strain>
    </source>
</reference>
<dbReference type="NCBIfam" id="TIGR02858">
    <property type="entry name" value="spore_III_AA"/>
    <property type="match status" value="1"/>
</dbReference>
<evidence type="ECO:0000313" key="5">
    <source>
        <dbReference type="Proteomes" id="UP000663505"/>
    </source>
</evidence>
<dbReference type="EMBL" id="CP071182">
    <property type="protein sequence ID" value="QSO49897.1"/>
    <property type="molecule type" value="Genomic_DNA"/>
</dbReference>
<dbReference type="InterPro" id="IPR003593">
    <property type="entry name" value="AAA+_ATPase"/>
</dbReference>
<dbReference type="Pfam" id="PF19568">
    <property type="entry name" value="Spore_III_AA"/>
    <property type="match status" value="1"/>
</dbReference>
<dbReference type="InterPro" id="IPR045735">
    <property type="entry name" value="Spore_III_AA_AAA+_ATPase"/>
</dbReference>
<dbReference type="KEGG" id="afx:JZ786_15230"/>
<protein>
    <submittedName>
        <fullName evidence="4">Stage III sporulation protein AA</fullName>
    </submittedName>
</protein>
<dbReference type="InterPro" id="IPR014217">
    <property type="entry name" value="Spore_III_AA"/>
</dbReference>
<organism evidence="4 5">
    <name type="scientific">Alicyclobacillus mengziensis</name>
    <dbReference type="NCBI Taxonomy" id="2931921"/>
    <lineage>
        <taxon>Bacteria</taxon>
        <taxon>Bacillati</taxon>
        <taxon>Bacillota</taxon>
        <taxon>Bacilli</taxon>
        <taxon>Bacillales</taxon>
        <taxon>Alicyclobacillaceae</taxon>
        <taxon>Alicyclobacillus</taxon>
    </lineage>
</organism>
<keyword evidence="1" id="KW-0547">Nucleotide-binding</keyword>
<keyword evidence="5" id="KW-1185">Reference proteome</keyword>
<dbReference type="SMART" id="SM00382">
    <property type="entry name" value="AAA"/>
    <property type="match status" value="1"/>
</dbReference>
<gene>
    <name evidence="4" type="primary">spoIIIAA</name>
    <name evidence="4" type="ORF">JZ786_15230</name>
</gene>
<dbReference type="GO" id="GO:0005524">
    <property type="term" value="F:ATP binding"/>
    <property type="evidence" value="ECO:0007669"/>
    <property type="project" value="UniProtKB-KW"/>
</dbReference>
<keyword evidence="2" id="KW-0067">ATP-binding</keyword>